<sequence>MNDYEKRDLKIKWVSLIISASLLAMAIYTYDKNAEMELKKPFISAQVKACEQIIGLVADVSQITSIEERFSRLTELKKLY</sequence>
<proteinExistence type="predicted"/>
<reference evidence="2 3" key="1">
    <citation type="submission" date="2016-12" db="EMBL/GenBank/DDBJ databases">
        <title>Diversity of luminous bacteria.</title>
        <authorList>
            <person name="Yoshizawa S."/>
            <person name="Kogure K."/>
        </authorList>
    </citation>
    <scope>NUCLEOTIDE SEQUENCE [LARGE SCALE GENOMIC DNA]</scope>
    <source>
        <strain evidence="2 3">ATCC 33715</strain>
    </source>
</reference>
<evidence type="ECO:0000256" key="1">
    <source>
        <dbReference type="SAM" id="Phobius"/>
    </source>
</evidence>
<keyword evidence="1" id="KW-0472">Membrane</keyword>
<dbReference type="RefSeq" id="WP_181044652.1">
    <property type="nucleotide sequence ID" value="NZ_CAWNRT010000002.1"/>
</dbReference>
<gene>
    <name evidence="2" type="ORF">BTO22_13230</name>
</gene>
<keyword evidence="1" id="KW-0812">Transmembrane</keyword>
<protein>
    <submittedName>
        <fullName evidence="2">Uncharacterized protein</fullName>
    </submittedName>
</protein>
<organism evidence="2 3">
    <name type="scientific">Aliivibrio sifiae</name>
    <dbReference type="NCBI Taxonomy" id="566293"/>
    <lineage>
        <taxon>Bacteria</taxon>
        <taxon>Pseudomonadati</taxon>
        <taxon>Pseudomonadota</taxon>
        <taxon>Gammaproteobacteria</taxon>
        <taxon>Vibrionales</taxon>
        <taxon>Vibrionaceae</taxon>
        <taxon>Aliivibrio</taxon>
    </lineage>
</organism>
<evidence type="ECO:0000313" key="3">
    <source>
        <dbReference type="Proteomes" id="UP000239263"/>
    </source>
</evidence>
<feature type="transmembrane region" description="Helical" evidence="1">
    <location>
        <begin position="12"/>
        <end position="30"/>
    </location>
</feature>
<keyword evidence="1" id="KW-1133">Transmembrane helix</keyword>
<dbReference type="EMBL" id="MSCO01000002">
    <property type="protein sequence ID" value="PQJ84484.1"/>
    <property type="molecule type" value="Genomic_DNA"/>
</dbReference>
<feature type="non-terminal residue" evidence="2">
    <location>
        <position position="80"/>
    </location>
</feature>
<dbReference type="AlphaFoldDB" id="A0A2S7X2N1"/>
<accession>A0A2S7X2N1</accession>
<name>A0A2S7X2N1_9GAMM</name>
<evidence type="ECO:0000313" key="2">
    <source>
        <dbReference type="EMBL" id="PQJ84484.1"/>
    </source>
</evidence>
<comment type="caution">
    <text evidence="2">The sequence shown here is derived from an EMBL/GenBank/DDBJ whole genome shotgun (WGS) entry which is preliminary data.</text>
</comment>
<dbReference type="Proteomes" id="UP000239263">
    <property type="component" value="Unassembled WGS sequence"/>
</dbReference>